<comment type="subcellular location">
    <subcellularLocation>
        <location evidence="1">Golgi apparatus</location>
    </subcellularLocation>
</comment>
<dbReference type="GO" id="GO:0005794">
    <property type="term" value="C:Golgi apparatus"/>
    <property type="evidence" value="ECO:0007669"/>
    <property type="project" value="UniProtKB-SubCell"/>
</dbReference>
<feature type="region of interest" description="Disordered" evidence="5">
    <location>
        <begin position="263"/>
        <end position="329"/>
    </location>
</feature>
<organism evidence="8">
    <name type="scientific">Culicoides sonorensis</name>
    <name type="common">Biting midge</name>
    <dbReference type="NCBI Taxonomy" id="179676"/>
    <lineage>
        <taxon>Eukaryota</taxon>
        <taxon>Metazoa</taxon>
        <taxon>Ecdysozoa</taxon>
        <taxon>Arthropoda</taxon>
        <taxon>Hexapoda</taxon>
        <taxon>Insecta</taxon>
        <taxon>Pterygota</taxon>
        <taxon>Neoptera</taxon>
        <taxon>Endopterygota</taxon>
        <taxon>Diptera</taxon>
        <taxon>Nematocera</taxon>
        <taxon>Chironomoidea</taxon>
        <taxon>Ceratopogonidae</taxon>
        <taxon>Ceratopogoninae</taxon>
        <taxon>Culicoides</taxon>
        <taxon>Monoculicoides</taxon>
    </lineage>
</organism>
<evidence type="ECO:0000313" key="8">
    <source>
        <dbReference type="EMBL" id="SSX34102.1"/>
    </source>
</evidence>
<dbReference type="Pfam" id="PF12325">
    <property type="entry name" value="TMF_TATA_bd"/>
    <property type="match status" value="1"/>
</dbReference>
<dbReference type="VEuPathDB" id="VectorBase:CSON007450"/>
<evidence type="ECO:0000256" key="4">
    <source>
        <dbReference type="SAM" id="Coils"/>
    </source>
</evidence>
<reference evidence="7" key="1">
    <citation type="submission" date="2018-04" db="EMBL/GenBank/DDBJ databases">
        <authorList>
            <person name="Go L.Y."/>
            <person name="Mitchell J.A."/>
        </authorList>
    </citation>
    <scope>NUCLEOTIDE SEQUENCE</scope>
    <source>
        <tissue evidence="7">Whole organism</tissue>
    </source>
</reference>
<keyword evidence="2" id="KW-0333">Golgi apparatus</keyword>
<keyword evidence="3 4" id="KW-0175">Coiled coil</keyword>
<dbReference type="PANTHER" id="PTHR46515:SF1">
    <property type="entry name" value="TATA ELEMENT MODULATORY FACTOR"/>
    <property type="match status" value="1"/>
</dbReference>
<evidence type="ECO:0000256" key="5">
    <source>
        <dbReference type="SAM" id="MobiDB-lite"/>
    </source>
</evidence>
<feature type="domain" description="TATA element modulatory factor 1 TATA binding" evidence="6">
    <location>
        <begin position="887"/>
        <end position="993"/>
    </location>
</feature>
<dbReference type="EMBL" id="UFQS01002816">
    <property type="protein sequence ID" value="SSX14705.1"/>
    <property type="molecule type" value="Genomic_DNA"/>
</dbReference>
<evidence type="ECO:0000256" key="2">
    <source>
        <dbReference type="ARBA" id="ARBA00023034"/>
    </source>
</evidence>
<feature type="region of interest" description="Disordered" evidence="5">
    <location>
        <begin position="30"/>
        <end position="114"/>
    </location>
</feature>
<dbReference type="EMBL" id="UFQT01002816">
    <property type="protein sequence ID" value="SSX34102.1"/>
    <property type="molecule type" value="Genomic_DNA"/>
</dbReference>
<feature type="compositionally biased region" description="Polar residues" evidence="5">
    <location>
        <begin position="347"/>
        <end position="362"/>
    </location>
</feature>
<feature type="region of interest" description="Disordered" evidence="5">
    <location>
        <begin position="802"/>
        <end position="848"/>
    </location>
</feature>
<feature type="coiled-coil region" evidence="4">
    <location>
        <begin position="365"/>
        <end position="392"/>
    </location>
</feature>
<feature type="compositionally biased region" description="Acidic residues" evidence="5">
    <location>
        <begin position="34"/>
        <end position="44"/>
    </location>
</feature>
<feature type="coiled-coil region" evidence="4">
    <location>
        <begin position="892"/>
        <end position="999"/>
    </location>
</feature>
<accession>A0A336MUN7</accession>
<reference evidence="8" key="2">
    <citation type="submission" date="2018-07" db="EMBL/GenBank/DDBJ databases">
        <authorList>
            <person name="Quirk P.G."/>
            <person name="Krulwich T.A."/>
        </authorList>
    </citation>
    <scope>NUCLEOTIDE SEQUENCE</scope>
</reference>
<dbReference type="Pfam" id="PF12329">
    <property type="entry name" value="TMF_DNA_bd"/>
    <property type="match status" value="1"/>
</dbReference>
<dbReference type="PANTHER" id="PTHR46515">
    <property type="entry name" value="TATA ELEMENT MODULATORY FACTOR TMF1"/>
    <property type="match status" value="1"/>
</dbReference>
<evidence type="ECO:0000256" key="3">
    <source>
        <dbReference type="ARBA" id="ARBA00023054"/>
    </source>
</evidence>
<dbReference type="InterPro" id="IPR022092">
    <property type="entry name" value="TMF_DNA-bd"/>
</dbReference>
<feature type="region of interest" description="Disordered" evidence="5">
    <location>
        <begin position="343"/>
        <end position="362"/>
    </location>
</feature>
<name>A0A336MUN7_CULSO</name>
<dbReference type="InterPro" id="IPR022091">
    <property type="entry name" value="TMF_TATA-bd"/>
</dbReference>
<protein>
    <submittedName>
        <fullName evidence="8">CSON007450 protein</fullName>
    </submittedName>
</protein>
<dbReference type="OMA" id="EAVCRMT"/>
<feature type="compositionally biased region" description="Polar residues" evidence="5">
    <location>
        <begin position="264"/>
        <end position="289"/>
    </location>
</feature>
<proteinExistence type="predicted"/>
<dbReference type="InterPro" id="IPR052602">
    <property type="entry name" value="Growth_transcription_reg"/>
</dbReference>
<feature type="compositionally biased region" description="Polar residues" evidence="5">
    <location>
        <begin position="59"/>
        <end position="112"/>
    </location>
</feature>
<feature type="compositionally biased region" description="Basic and acidic residues" evidence="5">
    <location>
        <begin position="822"/>
        <end position="843"/>
    </location>
</feature>
<feature type="compositionally biased region" description="Polar residues" evidence="5">
    <location>
        <begin position="296"/>
        <end position="322"/>
    </location>
</feature>
<evidence type="ECO:0000259" key="6">
    <source>
        <dbReference type="Pfam" id="PF12325"/>
    </source>
</evidence>
<sequence>MSTQFATMNWFDTKTISSLLKEAQKQIDKALDIKDDDEEEEEQSSQEKNDPPLMDDSTAGANWNEKTSQDMPITVSPSTQQTPISNDSSESLEMLTPSSELISPQSNSSSELTLHGSESVEIVSAYDTSKGISQINSLVNSPLTPDSIELVSDNTDSAIESISFVDDPSSINTELPVTVKNRLPITTPPSRSGLRLNITSVDEEGESNPNRVMNESNDSDKTIISGTEVSMDMCDFHTTSGSTTSFEEICPAIRTYQNIPVEMTDSTGGEFQNPDIPSNLRNSSKNNGDSADEIETGTSSDIEVISSPSTNNSAYRESPMKQTTDKGTSESMVIIHKKGHFREPSDMSIQSTTSDDSHFSNQSETEKLLKRINELSEICEQRENKLLELGRRNSELVEANADMQARLEARLNDPLELTHVTEEYTQRLSALEKKFQQTIREKEAFRKELAAMKHEFVSKISKNDFEKMISEKDGLIGELRMEGEKLSKQILNLNNIIKKLRAKEKENDAQTKSHKEQIAGLTDETERLKKSLSAKENVERSQIEAVHKLSSECKKLEEENAKIKSQNEDLTQKFETIKASFDAAKKELQDVKKENKEMSKKITDFNAIQTEKQEAQSQNQQMSDVINELKRKWKQSEDQQSQAMSTLRQENTNLLRQLEDAEFRLQEQTEAYSTATIPLMKQIDTLRNQLSKRTSQHEQREQELIQQLTDAKKQVSEKSASEVKIKENVLSLKSKIVTLETQLTDALHQVDELNVQLQSQKIELDRQMMTNRSEIEKCVKNERELNEKIKILEKKLAENEEKLKRKRVNQSISAAEEDEDERTFTNDPRSKGHDTSATSEKRSNSPTLSLSLSMADSYTWQPDDLDCISTSGGQGALNPLYGSSVLHTTSLMETLQNTVRQKDGEISQLQHELKQLSTERQFLSEEVAKLSVELENIKENIKTNEDGERQFDELQKQYNALLQMYGEKIEETEELKLDLADVKQMYKTQLEELLKAQNN</sequence>
<dbReference type="GO" id="GO:0005783">
    <property type="term" value="C:endoplasmic reticulum"/>
    <property type="evidence" value="ECO:0007669"/>
    <property type="project" value="TreeGrafter"/>
</dbReference>
<feature type="coiled-coil region" evidence="4">
    <location>
        <begin position="421"/>
        <end position="455"/>
    </location>
</feature>
<gene>
    <name evidence="8" type="primary">CSON007450</name>
</gene>
<dbReference type="AlphaFoldDB" id="A0A336MUN7"/>
<evidence type="ECO:0000256" key="1">
    <source>
        <dbReference type="ARBA" id="ARBA00004555"/>
    </source>
</evidence>
<evidence type="ECO:0000313" key="7">
    <source>
        <dbReference type="EMBL" id="SSX14705.1"/>
    </source>
</evidence>